<organism evidence="2 3">
    <name type="scientific">Trichomonas vaginalis (strain ATCC PRA-98 / G3)</name>
    <dbReference type="NCBI Taxonomy" id="412133"/>
    <lineage>
        <taxon>Eukaryota</taxon>
        <taxon>Metamonada</taxon>
        <taxon>Parabasalia</taxon>
        <taxon>Trichomonadida</taxon>
        <taxon>Trichomonadidae</taxon>
        <taxon>Trichomonas</taxon>
    </lineage>
</organism>
<evidence type="ECO:0000256" key="1">
    <source>
        <dbReference type="SAM" id="MobiDB-lite"/>
    </source>
</evidence>
<dbReference type="EMBL" id="DS113227">
    <property type="protein sequence ID" value="EAY17698.1"/>
    <property type="molecule type" value="Genomic_DNA"/>
</dbReference>
<reference evidence="2" key="2">
    <citation type="journal article" date="2007" name="Science">
        <title>Draft genome sequence of the sexually transmitted pathogen Trichomonas vaginalis.</title>
        <authorList>
            <person name="Carlton J.M."/>
            <person name="Hirt R.P."/>
            <person name="Silva J.C."/>
            <person name="Delcher A.L."/>
            <person name="Schatz M."/>
            <person name="Zhao Q."/>
            <person name="Wortman J.R."/>
            <person name="Bidwell S.L."/>
            <person name="Alsmark U.C.M."/>
            <person name="Besteiro S."/>
            <person name="Sicheritz-Ponten T."/>
            <person name="Noel C.J."/>
            <person name="Dacks J.B."/>
            <person name="Foster P.G."/>
            <person name="Simillion C."/>
            <person name="Van de Peer Y."/>
            <person name="Miranda-Saavedra D."/>
            <person name="Barton G.J."/>
            <person name="Westrop G.D."/>
            <person name="Mueller S."/>
            <person name="Dessi D."/>
            <person name="Fiori P.L."/>
            <person name="Ren Q."/>
            <person name="Paulsen I."/>
            <person name="Zhang H."/>
            <person name="Bastida-Corcuera F.D."/>
            <person name="Simoes-Barbosa A."/>
            <person name="Brown M.T."/>
            <person name="Hayes R.D."/>
            <person name="Mukherjee M."/>
            <person name="Okumura C.Y."/>
            <person name="Schneider R."/>
            <person name="Smith A.J."/>
            <person name="Vanacova S."/>
            <person name="Villalvazo M."/>
            <person name="Haas B.J."/>
            <person name="Pertea M."/>
            <person name="Feldblyum T.V."/>
            <person name="Utterback T.R."/>
            <person name="Shu C.L."/>
            <person name="Osoegawa K."/>
            <person name="de Jong P.J."/>
            <person name="Hrdy I."/>
            <person name="Horvathova L."/>
            <person name="Zubacova Z."/>
            <person name="Dolezal P."/>
            <person name="Malik S.B."/>
            <person name="Logsdon J.M. Jr."/>
            <person name="Henze K."/>
            <person name="Gupta A."/>
            <person name="Wang C.C."/>
            <person name="Dunne R.L."/>
            <person name="Upcroft J.A."/>
            <person name="Upcroft P."/>
            <person name="White O."/>
            <person name="Salzberg S.L."/>
            <person name="Tang P."/>
            <person name="Chiu C.-H."/>
            <person name="Lee Y.-S."/>
            <person name="Embley T.M."/>
            <person name="Coombs G.H."/>
            <person name="Mottram J.C."/>
            <person name="Tachezy J."/>
            <person name="Fraser-Liggett C.M."/>
            <person name="Johnson P.J."/>
        </authorList>
    </citation>
    <scope>NUCLEOTIDE SEQUENCE [LARGE SCALE GENOMIC DNA]</scope>
    <source>
        <strain evidence="2">G3</strain>
    </source>
</reference>
<dbReference type="AlphaFoldDB" id="A2DPF4"/>
<dbReference type="RefSeq" id="XP_001329833.1">
    <property type="nucleotide sequence ID" value="XM_001329798.1"/>
</dbReference>
<accession>A2DPF4</accession>
<keyword evidence="3" id="KW-1185">Reference proteome</keyword>
<feature type="region of interest" description="Disordered" evidence="1">
    <location>
        <begin position="210"/>
        <end position="245"/>
    </location>
</feature>
<dbReference type="VEuPathDB" id="TrichDB:TVAGG3_0680810"/>
<dbReference type="Proteomes" id="UP000001542">
    <property type="component" value="Unassembled WGS sequence"/>
</dbReference>
<evidence type="ECO:0000313" key="3">
    <source>
        <dbReference type="Proteomes" id="UP000001542"/>
    </source>
</evidence>
<reference evidence="2" key="1">
    <citation type="submission" date="2006-10" db="EMBL/GenBank/DDBJ databases">
        <authorList>
            <person name="Amadeo P."/>
            <person name="Zhao Q."/>
            <person name="Wortman J."/>
            <person name="Fraser-Liggett C."/>
            <person name="Carlton J."/>
        </authorList>
    </citation>
    <scope>NUCLEOTIDE SEQUENCE</scope>
    <source>
        <strain evidence="2">G3</strain>
    </source>
</reference>
<dbReference type="VEuPathDB" id="TrichDB:TVAG_170110"/>
<evidence type="ECO:0000313" key="2">
    <source>
        <dbReference type="EMBL" id="EAY17698.1"/>
    </source>
</evidence>
<dbReference type="InParanoid" id="A2DPF4"/>
<gene>
    <name evidence="2" type="ORF">TVAG_170110</name>
</gene>
<protein>
    <submittedName>
        <fullName evidence="2">Dentin sialophosphoprotein, putative</fullName>
    </submittedName>
</protein>
<dbReference type="KEGG" id="tva:4775717"/>
<sequence>MYTINFAQSTAQTLSYKPVTTYKSGPSCLKGALQTNDQKTQSFSWMKQEERVVLPYGYNPQILSKIPEIQKQEPIWPKIFTQNNKENQKQYPIQPVFRFLNLKQSKKNLSIADVSSDDEDFSNINSFPRSTKNTTHLLDSDSSDCEKFGSSSLDFSDDSTCFYMNTESILAESSPNATISNSNRSSRISISTKINSCSDTISTNFSCVPSSSLSYSKSSPIKSSSFRCSSVTSSNSERTSISCSE</sequence>
<proteinExistence type="predicted"/>
<name>A2DPF4_TRIV3</name>